<comment type="similarity">
    <text evidence="2">Belongs to the phospholipase D family.</text>
</comment>
<protein>
    <recommendedName>
        <fullName evidence="3">phospholipase D</fullName>
        <ecNumber evidence="3">3.1.4.4</ecNumber>
    </recommendedName>
</protein>
<evidence type="ECO:0000313" key="10">
    <source>
        <dbReference type="EMBL" id="MCP1384063.1"/>
    </source>
</evidence>
<comment type="caution">
    <text evidence="10">The sequence shown here is derived from an EMBL/GenBank/DDBJ whole genome shotgun (WGS) entry which is preliminary data.</text>
</comment>
<dbReference type="SUPFAM" id="SSF56024">
    <property type="entry name" value="Phospholipase D/nuclease"/>
    <property type="match status" value="1"/>
</dbReference>
<keyword evidence="5" id="KW-0442">Lipid degradation</keyword>
<dbReference type="InterPro" id="IPR025202">
    <property type="entry name" value="PLD-like_dom"/>
</dbReference>
<feature type="transmembrane region" description="Helical" evidence="8">
    <location>
        <begin position="488"/>
        <end position="508"/>
    </location>
</feature>
<dbReference type="RefSeq" id="WP_253529326.1">
    <property type="nucleotide sequence ID" value="NZ_JAMZEL010000006.1"/>
</dbReference>
<keyword evidence="7" id="KW-0175">Coiled coil</keyword>
<evidence type="ECO:0000259" key="9">
    <source>
        <dbReference type="PROSITE" id="PS50035"/>
    </source>
</evidence>
<keyword evidence="6" id="KW-0443">Lipid metabolism</keyword>
<sequence length="675" mass="77994">MELPTATETFQQKVINNNVEIFETIKYELSNAQSEILIASSWFTDNELLDILILQLKKGVKVNLIISDNSDNEKLPFDNITTLGGVYIKIKNVGYGIMHQKFCVIDRHLAIHGSYNYTNNAKKNNHESVIYTTHSETVKSLIDTFNSIMDKANEIVFGLNGLEKEPSKKENLLDNSLTPPNIVQEKLDYKQEFERVLSTLIEAEINHFNRIELYDNGYKRSESCGGDHNILPNALDTIYYNFINDINISEEQKKMLLVKINEHKSKSIQLLDTELANRLNNIKIEFQNNKDIYSRTIKEKIVDIEKAEKKIEGIRNIEIESIKKSITEIKEKINNLKREFIKPQIKKFEFYPLVILSGFLLIYLFLFYSSAAYILVFSKVDIMQKIKQGLEVPAHTVFEPHALSLAFNHGAVSLIMILVFVSLPIGFALAHRYVDNKLVANILSYFIGIFVVDTLVAIFISKAIQEAKNLTNESPDKWSFTGMAITDVNFYLVFVMGAAALLVFKFVFDKLMKQFEERSSTIHIQKANLEIEQKTEEISILEKEIVEREKNIESLQIETMEYKKIINDHQYNLDYLPTTENRELEKSQTEYLSKKQHYEHISAIYINKVETNNPKISIDALRDRINTFLEGWNDYLHKYFSYTIAADKSKNATSTTSDWLTQKLSSNKIDPRINN</sequence>
<feature type="transmembrane region" description="Helical" evidence="8">
    <location>
        <begin position="350"/>
        <end position="376"/>
    </location>
</feature>
<dbReference type="InterPro" id="IPR051406">
    <property type="entry name" value="PLD_domain"/>
</dbReference>
<dbReference type="PANTHER" id="PTHR43856">
    <property type="entry name" value="CARDIOLIPIN HYDROLASE"/>
    <property type="match status" value="1"/>
</dbReference>
<reference evidence="10 11" key="1">
    <citation type="submission" date="2022-06" db="EMBL/GenBank/DDBJ databases">
        <title>Runella sp. S5 genome sequencing.</title>
        <authorList>
            <person name="Park S."/>
        </authorList>
    </citation>
    <scope>NUCLEOTIDE SEQUENCE [LARGE SCALE GENOMIC DNA]</scope>
    <source>
        <strain evidence="10 11">S5</strain>
    </source>
</reference>
<dbReference type="PROSITE" id="PS50035">
    <property type="entry name" value="PLD"/>
    <property type="match status" value="1"/>
</dbReference>
<evidence type="ECO:0000256" key="7">
    <source>
        <dbReference type="SAM" id="Coils"/>
    </source>
</evidence>
<evidence type="ECO:0000256" key="3">
    <source>
        <dbReference type="ARBA" id="ARBA00012027"/>
    </source>
</evidence>
<keyword evidence="8" id="KW-0812">Transmembrane</keyword>
<keyword evidence="8" id="KW-0472">Membrane</keyword>
<evidence type="ECO:0000256" key="2">
    <source>
        <dbReference type="ARBA" id="ARBA00008664"/>
    </source>
</evidence>
<dbReference type="Gene3D" id="3.30.870.10">
    <property type="entry name" value="Endonuclease Chain A"/>
    <property type="match status" value="1"/>
</dbReference>
<evidence type="ECO:0000256" key="5">
    <source>
        <dbReference type="ARBA" id="ARBA00022963"/>
    </source>
</evidence>
<feature type="transmembrane region" description="Helical" evidence="8">
    <location>
        <begin position="410"/>
        <end position="430"/>
    </location>
</feature>
<feature type="coiled-coil region" evidence="7">
    <location>
        <begin position="524"/>
        <end position="558"/>
    </location>
</feature>
<evidence type="ECO:0000256" key="8">
    <source>
        <dbReference type="SAM" id="Phobius"/>
    </source>
</evidence>
<feature type="domain" description="PLD phosphodiesterase" evidence="9">
    <location>
        <begin position="94"/>
        <end position="121"/>
    </location>
</feature>
<keyword evidence="4" id="KW-0378">Hydrolase</keyword>
<accession>A0ABT1FTU3</accession>
<gene>
    <name evidence="10" type="ORF">NCI00_16575</name>
</gene>
<evidence type="ECO:0000256" key="1">
    <source>
        <dbReference type="ARBA" id="ARBA00000798"/>
    </source>
</evidence>
<feature type="transmembrane region" description="Helical" evidence="8">
    <location>
        <begin position="442"/>
        <end position="464"/>
    </location>
</feature>
<keyword evidence="8" id="KW-1133">Transmembrane helix</keyword>
<dbReference type="PANTHER" id="PTHR43856:SF1">
    <property type="entry name" value="MITOCHONDRIAL CARDIOLIPIN HYDROLASE"/>
    <property type="match status" value="1"/>
</dbReference>
<dbReference type="Pfam" id="PF13091">
    <property type="entry name" value="PLDc_2"/>
    <property type="match status" value="1"/>
</dbReference>
<feature type="coiled-coil region" evidence="7">
    <location>
        <begin position="297"/>
        <end position="339"/>
    </location>
</feature>
<proteinExistence type="inferred from homology"/>
<dbReference type="EMBL" id="JAMZEL010000006">
    <property type="protein sequence ID" value="MCP1384063.1"/>
    <property type="molecule type" value="Genomic_DNA"/>
</dbReference>
<comment type="catalytic activity">
    <reaction evidence="1">
        <text>a 1,2-diacyl-sn-glycero-3-phosphocholine + H2O = a 1,2-diacyl-sn-glycero-3-phosphate + choline + H(+)</text>
        <dbReference type="Rhea" id="RHEA:14445"/>
        <dbReference type="ChEBI" id="CHEBI:15354"/>
        <dbReference type="ChEBI" id="CHEBI:15377"/>
        <dbReference type="ChEBI" id="CHEBI:15378"/>
        <dbReference type="ChEBI" id="CHEBI:57643"/>
        <dbReference type="ChEBI" id="CHEBI:58608"/>
        <dbReference type="EC" id="3.1.4.4"/>
    </reaction>
</comment>
<dbReference type="EC" id="3.1.4.4" evidence="3"/>
<keyword evidence="11" id="KW-1185">Reference proteome</keyword>
<organism evidence="10 11">
    <name type="scientific">Runella salmonicolor</name>
    <dbReference type="NCBI Taxonomy" id="2950278"/>
    <lineage>
        <taxon>Bacteria</taxon>
        <taxon>Pseudomonadati</taxon>
        <taxon>Bacteroidota</taxon>
        <taxon>Cytophagia</taxon>
        <taxon>Cytophagales</taxon>
        <taxon>Spirosomataceae</taxon>
        <taxon>Runella</taxon>
    </lineage>
</organism>
<dbReference type="InterPro" id="IPR001736">
    <property type="entry name" value="PLipase_D/transphosphatidylase"/>
</dbReference>
<evidence type="ECO:0000256" key="6">
    <source>
        <dbReference type="ARBA" id="ARBA00023098"/>
    </source>
</evidence>
<dbReference type="Proteomes" id="UP001204772">
    <property type="component" value="Unassembled WGS sequence"/>
</dbReference>
<name>A0ABT1FTU3_9BACT</name>
<evidence type="ECO:0000256" key="4">
    <source>
        <dbReference type="ARBA" id="ARBA00022801"/>
    </source>
</evidence>
<evidence type="ECO:0000313" key="11">
    <source>
        <dbReference type="Proteomes" id="UP001204772"/>
    </source>
</evidence>